<evidence type="ECO:0000313" key="1">
    <source>
        <dbReference type="EMBL" id="SDW03919.1"/>
    </source>
</evidence>
<comment type="caution">
    <text evidence="1">The sequence shown here is derived from an EMBL/GenBank/DDBJ whole genome shotgun (WGS) entry which is preliminary data.</text>
</comment>
<proteinExistence type="predicted"/>
<reference evidence="1 2" key="1">
    <citation type="submission" date="2016-10" db="EMBL/GenBank/DDBJ databases">
        <authorList>
            <person name="Varghese N."/>
            <person name="Submissions S."/>
        </authorList>
    </citation>
    <scope>NUCLEOTIDE SEQUENCE [LARGE SCALE GENOMIC DNA]</scope>
    <source>
        <strain evidence="1 2">DSM 25353</strain>
    </source>
</reference>
<sequence length="187" mass="21254">MKTTAVNTGKSTTPSFSIIRGLLMGRSPMQDLVDAAWLFAYTALWNHCIFSGAEKETVKQLISAELSTMANTSKAFIQFCERIILARNETVLFPENKDVLPSYWFSKYSTNGYVTAARRLESISMIRHAVPGHKIEIKALAEAVLELSQEPTASNFLYWRSYFIERKEIQLLDLLTAFSANRQFKIQ</sequence>
<organism evidence="1 2">
    <name type="scientific">Hydrobacter penzbergensis</name>
    <dbReference type="NCBI Taxonomy" id="1235997"/>
    <lineage>
        <taxon>Bacteria</taxon>
        <taxon>Pseudomonadati</taxon>
        <taxon>Bacteroidota</taxon>
        <taxon>Chitinophagia</taxon>
        <taxon>Chitinophagales</taxon>
        <taxon>Chitinophagaceae</taxon>
        <taxon>Hydrobacter</taxon>
    </lineage>
</organism>
<dbReference type="RefSeq" id="WP_092721283.1">
    <property type="nucleotide sequence ID" value="NZ_FNNO01000001.1"/>
</dbReference>
<evidence type="ECO:0000313" key="2">
    <source>
        <dbReference type="Proteomes" id="UP000198711"/>
    </source>
</evidence>
<name>A0A8X8LD75_9BACT</name>
<gene>
    <name evidence="1" type="ORF">SAMN05444410_10187</name>
</gene>
<dbReference type="AlphaFoldDB" id="A0A8X8LD75"/>
<dbReference type="Proteomes" id="UP000198711">
    <property type="component" value="Unassembled WGS sequence"/>
</dbReference>
<dbReference type="EMBL" id="FNNO01000001">
    <property type="protein sequence ID" value="SDW03919.1"/>
    <property type="molecule type" value="Genomic_DNA"/>
</dbReference>
<keyword evidence="2" id="KW-1185">Reference proteome</keyword>
<accession>A0A8X8LD75</accession>
<protein>
    <submittedName>
        <fullName evidence="1">Uncharacterized protein</fullName>
    </submittedName>
</protein>